<keyword evidence="2" id="KW-1185">Reference proteome</keyword>
<dbReference type="RefSeq" id="WP_171580187.1">
    <property type="nucleotide sequence ID" value="NZ_JAAVLX010000004.1"/>
</dbReference>
<dbReference type="EMBL" id="JAAVLX010000004">
    <property type="protein sequence ID" value="NOJ40966.1"/>
    <property type="molecule type" value="Genomic_DNA"/>
</dbReference>
<comment type="caution">
    <text evidence="1">The sequence shown here is derived from an EMBL/GenBank/DDBJ whole genome shotgun (WGS) entry which is preliminary data.</text>
</comment>
<evidence type="ECO:0000313" key="2">
    <source>
        <dbReference type="Proteomes" id="UP000544122"/>
    </source>
</evidence>
<dbReference type="Proteomes" id="UP000544122">
    <property type="component" value="Unassembled WGS sequence"/>
</dbReference>
<organism evidence="1 2">
    <name type="scientific">Bradyrhizobium australiense</name>
    <dbReference type="NCBI Taxonomy" id="2721161"/>
    <lineage>
        <taxon>Bacteria</taxon>
        <taxon>Pseudomonadati</taxon>
        <taxon>Pseudomonadota</taxon>
        <taxon>Alphaproteobacteria</taxon>
        <taxon>Hyphomicrobiales</taxon>
        <taxon>Nitrobacteraceae</taxon>
        <taxon>Bradyrhizobium</taxon>
    </lineage>
</organism>
<gene>
    <name evidence="1" type="ORF">HCN58_15375</name>
</gene>
<protein>
    <submittedName>
        <fullName evidence="1">Uncharacterized protein</fullName>
    </submittedName>
</protein>
<evidence type="ECO:0000313" key="1">
    <source>
        <dbReference type="EMBL" id="NOJ40966.1"/>
    </source>
</evidence>
<accession>A0A7Y4LW98</accession>
<proteinExistence type="predicted"/>
<name>A0A7Y4LW98_9BRAD</name>
<sequence length="108" mass="11821">MPPSRTVIASPALLAVDRKGPEFKITIAVGEPYQSRTPSGPVRRQWKGCTVASPTSTAPAPDRRHKLAHQIIAQMLAYFVKDGGKLFDPEERKPVTPEELFPKLALCG</sequence>
<dbReference type="AlphaFoldDB" id="A0A7Y4LW98"/>
<reference evidence="1 2" key="1">
    <citation type="submission" date="2020-03" db="EMBL/GenBank/DDBJ databases">
        <title>Bradyrhizobium diversity isolated from nodules of Indigofera sp.</title>
        <authorList>
            <person name="Klepa M."/>
            <person name="Helene L."/>
            <person name="Hungria M."/>
        </authorList>
    </citation>
    <scope>NUCLEOTIDE SEQUENCE [LARGE SCALE GENOMIC DNA]</scope>
    <source>
        <strain evidence="1 2">WSM 1791</strain>
    </source>
</reference>